<feature type="transmembrane region" description="Helical" evidence="1">
    <location>
        <begin position="100"/>
        <end position="120"/>
    </location>
</feature>
<keyword evidence="1" id="KW-1133">Transmembrane helix</keyword>
<feature type="non-terminal residue" evidence="2">
    <location>
        <position position="1"/>
    </location>
</feature>
<evidence type="ECO:0000256" key="1">
    <source>
        <dbReference type="SAM" id="Phobius"/>
    </source>
</evidence>
<accession>A0A833XGB5</accession>
<comment type="caution">
    <text evidence="2">The sequence shown here is derived from an EMBL/GenBank/DDBJ whole genome shotgun (WGS) entry which is preliminary data.</text>
</comment>
<dbReference type="Proteomes" id="UP000619265">
    <property type="component" value="Unassembled WGS sequence"/>
</dbReference>
<dbReference type="Gramene" id="Jr07_23200_p2">
    <property type="protein sequence ID" value="cds.Jr07_23200_p2"/>
    <property type="gene ID" value="Jr07_23200"/>
</dbReference>
<sequence length="172" mass="18829">LGTALQHLLERSFLLELHIFAKLGDELLRPFIHISQLWRRSNDRFPCVLNTVYALAPFGQTPFVNHLFTFTCFCARVQSASVHRGSRPLKELVYVYSSEVHLMGLAVVVTAVMVMLAVGVGGSRERVALEGEKEAKGTQGSEAASGGCDDFGGHELVKFGLEREVEALPGLS</sequence>
<reference evidence="2" key="2">
    <citation type="submission" date="2020-03" db="EMBL/GenBank/DDBJ databases">
        <title>Walnut 2.0.</title>
        <authorList>
            <person name="Marrano A."/>
            <person name="Britton M."/>
            <person name="Zimin A.V."/>
            <person name="Zaini P.A."/>
            <person name="Workman R."/>
            <person name="Puiu D."/>
            <person name="Bianco L."/>
            <person name="Allen B.J."/>
            <person name="Troggio M."/>
            <person name="Leslie C.A."/>
            <person name="Timp W."/>
            <person name="Dendekar A."/>
            <person name="Salzberg S.L."/>
            <person name="Neale D.B."/>
        </authorList>
    </citation>
    <scope>NUCLEOTIDE SEQUENCE</scope>
    <source>
        <tissue evidence="2">Leaves</tissue>
    </source>
</reference>
<dbReference type="AlphaFoldDB" id="A0A833XGB5"/>
<name>A0A833XGB5_JUGRE</name>
<evidence type="ECO:0000313" key="2">
    <source>
        <dbReference type="EMBL" id="KAF5465938.1"/>
    </source>
</evidence>
<evidence type="ECO:0000313" key="3">
    <source>
        <dbReference type="Proteomes" id="UP000619265"/>
    </source>
</evidence>
<gene>
    <name evidence="2" type="ORF">F2P56_015900</name>
</gene>
<proteinExistence type="predicted"/>
<protein>
    <submittedName>
        <fullName evidence="2">Uncharacterized protein</fullName>
    </submittedName>
</protein>
<dbReference type="EMBL" id="LIHL02000007">
    <property type="protein sequence ID" value="KAF5465938.1"/>
    <property type="molecule type" value="Genomic_DNA"/>
</dbReference>
<organism evidence="2 3">
    <name type="scientific">Juglans regia</name>
    <name type="common">English walnut</name>
    <dbReference type="NCBI Taxonomy" id="51240"/>
    <lineage>
        <taxon>Eukaryota</taxon>
        <taxon>Viridiplantae</taxon>
        <taxon>Streptophyta</taxon>
        <taxon>Embryophyta</taxon>
        <taxon>Tracheophyta</taxon>
        <taxon>Spermatophyta</taxon>
        <taxon>Magnoliopsida</taxon>
        <taxon>eudicotyledons</taxon>
        <taxon>Gunneridae</taxon>
        <taxon>Pentapetalae</taxon>
        <taxon>rosids</taxon>
        <taxon>fabids</taxon>
        <taxon>Fagales</taxon>
        <taxon>Juglandaceae</taxon>
        <taxon>Juglans</taxon>
    </lineage>
</organism>
<reference evidence="2" key="1">
    <citation type="submission" date="2015-10" db="EMBL/GenBank/DDBJ databases">
        <authorList>
            <person name="Martinez-Garcia P.J."/>
            <person name="Crepeau M.W."/>
            <person name="Puiu D."/>
            <person name="Gonzalez-Ibeas D."/>
            <person name="Whalen J."/>
            <person name="Stevens K."/>
            <person name="Paul R."/>
            <person name="Butterfield T."/>
            <person name="Britton M."/>
            <person name="Reagan R."/>
            <person name="Chakraborty S."/>
            <person name="Walawage S.L."/>
            <person name="Vasquez-Gross H.A."/>
            <person name="Cardeno C."/>
            <person name="Famula R."/>
            <person name="Pratt K."/>
            <person name="Kuruganti S."/>
            <person name="Aradhya M.K."/>
            <person name="Leslie C.A."/>
            <person name="Dandekar A.M."/>
            <person name="Salzberg S.L."/>
            <person name="Wegrzyn J.L."/>
            <person name="Langley C.H."/>
            <person name="Neale D.B."/>
        </authorList>
    </citation>
    <scope>NUCLEOTIDE SEQUENCE</scope>
    <source>
        <tissue evidence="2">Leaves</tissue>
    </source>
</reference>
<keyword evidence="1" id="KW-0812">Transmembrane</keyword>
<keyword evidence="1" id="KW-0472">Membrane</keyword>